<gene>
    <name evidence="4" type="ORF">BVI061214_00256</name>
</gene>
<dbReference type="RefSeq" id="WP_053767018.1">
    <property type="nucleotide sequence ID" value="NZ_LHCI01000106.1"/>
</dbReference>
<reference evidence="4 5" key="1">
    <citation type="submission" date="2015-07" db="EMBL/GenBank/DDBJ databases">
        <authorList>
            <person name="Noorani M."/>
        </authorList>
    </citation>
    <scope>NUCLEOTIDE SEQUENCE [LARGE SCALE GENOMIC DNA]</scope>
    <source>
        <strain evidence="5">ATCC 25104 / DSM 625 / JCM 10724 / NBRC 103206 / NCIMB 11243 / YT-1</strain>
    </source>
</reference>
<protein>
    <submittedName>
        <fullName evidence="4">CDP-alcohol phosphatidyltransferase</fullName>
    </submittedName>
</protein>
<evidence type="ECO:0000256" key="3">
    <source>
        <dbReference type="SAM" id="Phobius"/>
    </source>
</evidence>
<feature type="transmembrane region" description="Helical" evidence="3">
    <location>
        <begin position="201"/>
        <end position="223"/>
    </location>
</feature>
<dbReference type="Gene3D" id="1.20.120.1760">
    <property type="match status" value="1"/>
</dbReference>
<organism evidence="4 5">
    <name type="scientific">Thermus aquaticus</name>
    <dbReference type="NCBI Taxonomy" id="271"/>
    <lineage>
        <taxon>Bacteria</taxon>
        <taxon>Thermotogati</taxon>
        <taxon>Deinococcota</taxon>
        <taxon>Deinococci</taxon>
        <taxon>Thermales</taxon>
        <taxon>Thermaceae</taxon>
        <taxon>Thermus</taxon>
    </lineage>
</organism>
<feature type="transmembrane region" description="Helical" evidence="3">
    <location>
        <begin position="229"/>
        <end position="247"/>
    </location>
</feature>
<comment type="caution">
    <text evidence="4">The sequence shown here is derived from an EMBL/GenBank/DDBJ whole genome shotgun (WGS) entry which is preliminary data.</text>
</comment>
<dbReference type="GO" id="GO:0008654">
    <property type="term" value="P:phospholipid biosynthetic process"/>
    <property type="evidence" value="ECO:0007669"/>
    <property type="project" value="InterPro"/>
</dbReference>
<evidence type="ECO:0000313" key="4">
    <source>
        <dbReference type="EMBL" id="KOX89105.1"/>
    </source>
</evidence>
<evidence type="ECO:0000256" key="2">
    <source>
        <dbReference type="RuleBase" id="RU003750"/>
    </source>
</evidence>
<dbReference type="GO" id="GO:0016020">
    <property type="term" value="C:membrane"/>
    <property type="evidence" value="ECO:0007669"/>
    <property type="project" value="InterPro"/>
</dbReference>
<dbReference type="AlphaFoldDB" id="A0A0M9AEA8"/>
<keyword evidence="3" id="KW-1133">Transmembrane helix</keyword>
<keyword evidence="3" id="KW-0812">Transmembrane</keyword>
<dbReference type="PATRIC" id="fig|271.14.peg.346"/>
<evidence type="ECO:0000313" key="5">
    <source>
        <dbReference type="Proteomes" id="UP000037685"/>
    </source>
</evidence>
<dbReference type="EMBL" id="LHCI01000106">
    <property type="protein sequence ID" value="KOX89105.1"/>
    <property type="molecule type" value="Genomic_DNA"/>
</dbReference>
<evidence type="ECO:0000256" key="1">
    <source>
        <dbReference type="ARBA" id="ARBA00022679"/>
    </source>
</evidence>
<dbReference type="InterPro" id="IPR048254">
    <property type="entry name" value="CDP_ALCOHOL_P_TRANSF_CS"/>
</dbReference>
<feature type="transmembrane region" description="Helical" evidence="3">
    <location>
        <begin position="40"/>
        <end position="58"/>
    </location>
</feature>
<proteinExistence type="inferred from homology"/>
<dbReference type="Pfam" id="PF01066">
    <property type="entry name" value="CDP-OH_P_transf"/>
    <property type="match status" value="1"/>
</dbReference>
<dbReference type="Proteomes" id="UP000037685">
    <property type="component" value="Unassembled WGS sequence"/>
</dbReference>
<sequence length="260" mass="29231">MVPGAKARPVHEFLNIVLFRPLAHLVVRALLPTPVRPHHLVLFHTLLVLLAACLVLVGEDLPAALLLQVKTVLDNADGQLARLRGEVTELGRYLDTELDFFGNLSLFLALGVRTGAWGMALLAFLVFTLVQSYDFNLERLYRLHRGLPLPEEAQDPSGPLLALLRGVYRLLFLPQDRAITALEGFLLKSFRLDPRRFFDEAALAGVVNLGLTTQLFFMGLFLAFHQPGAYLTFVLLQALYLGLWYLWRILRSIPSPRWGP</sequence>
<dbReference type="InterPro" id="IPR043130">
    <property type="entry name" value="CDP-OH_PTrfase_TM_dom"/>
</dbReference>
<dbReference type="InterPro" id="IPR000462">
    <property type="entry name" value="CDP-OH_P_trans"/>
</dbReference>
<keyword evidence="1 2" id="KW-0808">Transferase</keyword>
<feature type="transmembrane region" description="Helical" evidence="3">
    <location>
        <begin position="104"/>
        <end position="130"/>
    </location>
</feature>
<keyword evidence="3" id="KW-0472">Membrane</keyword>
<name>A0A0M9AEA8_THEAQ</name>
<dbReference type="PROSITE" id="PS00379">
    <property type="entry name" value="CDP_ALCOHOL_P_TRANSF"/>
    <property type="match status" value="1"/>
</dbReference>
<accession>A0A0M9AEA8</accession>
<dbReference type="GO" id="GO:0016780">
    <property type="term" value="F:phosphotransferase activity, for other substituted phosphate groups"/>
    <property type="evidence" value="ECO:0007669"/>
    <property type="project" value="InterPro"/>
</dbReference>
<comment type="similarity">
    <text evidence="2">Belongs to the CDP-alcohol phosphatidyltransferase class-I family.</text>
</comment>